<keyword evidence="3" id="KW-0012">Acyltransferase</keyword>
<proteinExistence type="inferred from homology"/>
<dbReference type="Gramene" id="KZN11679">
    <property type="protein sequence ID" value="KZN11679"/>
    <property type="gene ID" value="DCAR_004335"/>
</dbReference>
<dbReference type="EMBL" id="LNRQ01000001">
    <property type="protein sequence ID" value="KZN11679.1"/>
    <property type="molecule type" value="Genomic_DNA"/>
</dbReference>
<keyword evidence="2" id="KW-0808">Transferase</keyword>
<accession>A0A166J086</accession>
<name>A0A166J086_DAUCS</name>
<dbReference type="PANTHER" id="PTHR31623:SF124">
    <property type="entry name" value="VINORINE SYNTHASE-RELATED"/>
    <property type="match status" value="1"/>
</dbReference>
<evidence type="ECO:0000256" key="3">
    <source>
        <dbReference type="ARBA" id="ARBA00023315"/>
    </source>
</evidence>
<dbReference type="Gene3D" id="3.30.559.10">
    <property type="entry name" value="Chloramphenicol acetyltransferase-like domain"/>
    <property type="match status" value="2"/>
</dbReference>
<comment type="similarity">
    <text evidence="1">Belongs to the plant acyltransferase family.</text>
</comment>
<dbReference type="Pfam" id="PF02458">
    <property type="entry name" value="Transferase"/>
    <property type="match status" value="1"/>
</dbReference>
<organism evidence="4">
    <name type="scientific">Daucus carota subsp. sativus</name>
    <name type="common">Carrot</name>
    <dbReference type="NCBI Taxonomy" id="79200"/>
    <lineage>
        <taxon>Eukaryota</taxon>
        <taxon>Viridiplantae</taxon>
        <taxon>Streptophyta</taxon>
        <taxon>Embryophyta</taxon>
        <taxon>Tracheophyta</taxon>
        <taxon>Spermatophyta</taxon>
        <taxon>Magnoliopsida</taxon>
        <taxon>eudicotyledons</taxon>
        <taxon>Gunneridae</taxon>
        <taxon>Pentapetalae</taxon>
        <taxon>asterids</taxon>
        <taxon>campanulids</taxon>
        <taxon>Apiales</taxon>
        <taxon>Apiaceae</taxon>
        <taxon>Apioideae</taxon>
        <taxon>Scandiceae</taxon>
        <taxon>Daucinae</taxon>
        <taxon>Daucus</taxon>
        <taxon>Daucus sect. Daucus</taxon>
    </lineage>
</organism>
<reference evidence="4" key="1">
    <citation type="journal article" date="2016" name="Nat. Genet.">
        <title>A high-quality carrot genome assembly provides new insights into carotenoid accumulation and asterid genome evolution.</title>
        <authorList>
            <person name="Iorizzo M."/>
            <person name="Ellison S."/>
            <person name="Senalik D."/>
            <person name="Zeng P."/>
            <person name="Satapoomin P."/>
            <person name="Huang J."/>
            <person name="Bowman M."/>
            <person name="Iovene M."/>
            <person name="Sanseverino W."/>
            <person name="Cavagnaro P."/>
            <person name="Yildiz M."/>
            <person name="Macko-Podgorni A."/>
            <person name="Moranska E."/>
            <person name="Grzebelus E."/>
            <person name="Grzebelus D."/>
            <person name="Ashrafi H."/>
            <person name="Zheng Z."/>
            <person name="Cheng S."/>
            <person name="Spooner D."/>
            <person name="Van Deynze A."/>
            <person name="Simon P."/>
        </authorList>
    </citation>
    <scope>NUCLEOTIDE SEQUENCE [LARGE SCALE GENOMIC DNA]</scope>
    <source>
        <tissue evidence="4">Leaf</tissue>
    </source>
</reference>
<dbReference type="PANTHER" id="PTHR31623">
    <property type="entry name" value="F21J9.9"/>
    <property type="match status" value="1"/>
</dbReference>
<evidence type="ECO:0000256" key="2">
    <source>
        <dbReference type="ARBA" id="ARBA00022679"/>
    </source>
</evidence>
<sequence length="487" mass="53459">MMMKVEILCRELIKPHTATPPSFRNYNISLIDEVSPNMNVPTIFYFSAPDHPDTNIITNIKSTDPDTNIKSTGPDTNIITNIKSTGPDTNIKSIPSVYEHLKNSLSKVLSNFHPFAGRYNVETHSVDCSDQGAEFVEAKVDIRLDDLLNHRKDLKIELLNDFLPCPLGAVDEYTDPLLAVQVNAFSCGGFAVAVCISHRIADITTITSFVKAWAVAAKQELGDVDKSYVPMAWSFDSASLLPGQNLPCLPSGLTREKENIEIHKMVTKIFYFSDCKISSIREKAKGEGSSKNSPTRVQSVFGVIAKAIIDIHVANPENPKGYVVVEAVNMRGRTVPPLPKNQFGNMYLAACVQSVAGPEGVELPCIVDQLSSSVKRAVDACGVVLSLDKEGQTMLSQELGEMLKSLFSPDVYFAGTFSSWCNFSLYEADFGYGKPVWVSIANIPMKNSVVLVDEKSGGGIDAWVTLDESDMQKFIKHCDIRDVVDCN</sequence>
<dbReference type="AlphaFoldDB" id="A0A166J086"/>
<protein>
    <submittedName>
        <fullName evidence="4">Uncharacterized protein</fullName>
    </submittedName>
</protein>
<comment type="caution">
    <text evidence="4">The sequence shown here is derived from an EMBL/GenBank/DDBJ whole genome shotgun (WGS) entry which is preliminary data.</text>
</comment>
<gene>
    <name evidence="4" type="ORF">DCAR_004335</name>
</gene>
<evidence type="ECO:0000313" key="4">
    <source>
        <dbReference type="EMBL" id="KZN11679.1"/>
    </source>
</evidence>
<dbReference type="GO" id="GO:0016746">
    <property type="term" value="F:acyltransferase activity"/>
    <property type="evidence" value="ECO:0007669"/>
    <property type="project" value="UniProtKB-KW"/>
</dbReference>
<evidence type="ECO:0000256" key="1">
    <source>
        <dbReference type="ARBA" id="ARBA00009861"/>
    </source>
</evidence>
<dbReference type="OMA" id="CISHRVF"/>
<dbReference type="InterPro" id="IPR023213">
    <property type="entry name" value="CAT-like_dom_sf"/>
</dbReference>